<feature type="transmembrane region" description="Helical" evidence="1">
    <location>
        <begin position="69"/>
        <end position="95"/>
    </location>
</feature>
<accession>A0A5M7C1C4</accession>
<keyword evidence="1" id="KW-0812">Transmembrane</keyword>
<dbReference type="RefSeq" id="WP_150067024.1">
    <property type="nucleotide sequence ID" value="NZ_JBEPDJ010000010.1"/>
</dbReference>
<reference evidence="2 3" key="1">
    <citation type="submission" date="2019-09" db="EMBL/GenBank/DDBJ databases">
        <title>Draft genome sequence of the thermophilic Saccharopolyspora hirsuta VKM Ac-666T.</title>
        <authorList>
            <person name="Lobastova T.G."/>
            <person name="Fokina V."/>
            <person name="Bragin E.Y."/>
            <person name="Shtratnikova V.Y."/>
            <person name="Starodumova I.P."/>
            <person name="Tarlachkov S.V."/>
            <person name="Donova M.V."/>
        </authorList>
    </citation>
    <scope>NUCLEOTIDE SEQUENCE [LARGE SCALE GENOMIC DNA]</scope>
    <source>
        <strain evidence="2 3">VKM Ac-666</strain>
    </source>
</reference>
<keyword evidence="1" id="KW-1133">Transmembrane helix</keyword>
<dbReference type="AlphaFoldDB" id="A0A5M7C1C4"/>
<evidence type="ECO:0000256" key="1">
    <source>
        <dbReference type="SAM" id="Phobius"/>
    </source>
</evidence>
<feature type="transmembrane region" description="Helical" evidence="1">
    <location>
        <begin position="21"/>
        <end position="43"/>
    </location>
</feature>
<dbReference type="OrthoDB" id="3831145at2"/>
<proteinExistence type="predicted"/>
<keyword evidence="1" id="KW-0472">Membrane</keyword>
<organism evidence="2 3">
    <name type="scientific">Saccharopolyspora hirsuta</name>
    <dbReference type="NCBI Taxonomy" id="1837"/>
    <lineage>
        <taxon>Bacteria</taxon>
        <taxon>Bacillati</taxon>
        <taxon>Actinomycetota</taxon>
        <taxon>Actinomycetes</taxon>
        <taxon>Pseudonocardiales</taxon>
        <taxon>Pseudonocardiaceae</taxon>
        <taxon>Saccharopolyspora</taxon>
    </lineage>
</organism>
<evidence type="ECO:0000313" key="2">
    <source>
        <dbReference type="EMBL" id="KAA5833324.1"/>
    </source>
</evidence>
<gene>
    <name evidence="2" type="ORF">F1721_13520</name>
</gene>
<evidence type="ECO:0000313" key="3">
    <source>
        <dbReference type="Proteomes" id="UP000323946"/>
    </source>
</evidence>
<feature type="transmembrane region" description="Helical" evidence="1">
    <location>
        <begin position="102"/>
        <end position="123"/>
    </location>
</feature>
<sequence>MTSQEPDSAARPARPGTIDGAFWAGVASVVVGFAILATSFLAVSDAELQVVVEEAAAQGQQLTPEQARAVYSGVMVLVAAVVVVIAALWIMFLVFLRNGRNWARVVITVVGAAWILLTMPSLAGTTVGGVGTALLALVQVLAVAATLVLAYLAPSNQYFQHARQR</sequence>
<keyword evidence="3" id="KW-1185">Reference proteome</keyword>
<name>A0A5M7C1C4_SACHI</name>
<dbReference type="EMBL" id="VWPH01000006">
    <property type="protein sequence ID" value="KAA5833324.1"/>
    <property type="molecule type" value="Genomic_DNA"/>
</dbReference>
<protein>
    <submittedName>
        <fullName evidence="2">Uncharacterized protein</fullName>
    </submittedName>
</protein>
<dbReference type="Proteomes" id="UP000323946">
    <property type="component" value="Unassembled WGS sequence"/>
</dbReference>
<comment type="caution">
    <text evidence="2">The sequence shown here is derived from an EMBL/GenBank/DDBJ whole genome shotgun (WGS) entry which is preliminary data.</text>
</comment>
<feature type="transmembrane region" description="Helical" evidence="1">
    <location>
        <begin position="129"/>
        <end position="153"/>
    </location>
</feature>